<dbReference type="Proteomes" id="UP000249005">
    <property type="component" value="Chromosome 1"/>
</dbReference>
<dbReference type="KEGG" id="lri:NCTC12151_02865"/>
<evidence type="ECO:0000256" key="1">
    <source>
        <dbReference type="SAM" id="SignalP"/>
    </source>
</evidence>
<reference evidence="2 3" key="1">
    <citation type="submission" date="2018-06" db="EMBL/GenBank/DDBJ databases">
        <authorList>
            <consortium name="Pathogen Informatics"/>
            <person name="Doyle S."/>
        </authorList>
    </citation>
    <scope>NUCLEOTIDE SEQUENCE [LARGE SCALE GENOMIC DNA]</scope>
    <source>
        <strain evidence="2 3">NCTC12151</strain>
    </source>
</reference>
<dbReference type="AlphaFoldDB" id="A0A2X4Y3A9"/>
<proteinExistence type="predicted"/>
<feature type="signal peptide" evidence="1">
    <location>
        <begin position="1"/>
        <end position="26"/>
    </location>
</feature>
<dbReference type="EMBL" id="LS483470">
    <property type="protein sequence ID" value="SQI43124.1"/>
    <property type="molecule type" value="Genomic_DNA"/>
</dbReference>
<protein>
    <submittedName>
        <fullName evidence="2">Uncharacterized protein</fullName>
    </submittedName>
</protein>
<feature type="chain" id="PRO_5015868013" evidence="1">
    <location>
        <begin position="27"/>
        <end position="269"/>
    </location>
</feature>
<name>A0A2X4Y3A9_9GAMM</name>
<organism evidence="2 3">
    <name type="scientific">Leminorella richardii</name>
    <dbReference type="NCBI Taxonomy" id="158841"/>
    <lineage>
        <taxon>Bacteria</taxon>
        <taxon>Pseudomonadati</taxon>
        <taxon>Pseudomonadota</taxon>
        <taxon>Gammaproteobacteria</taxon>
        <taxon>Enterobacterales</taxon>
        <taxon>Budviciaceae</taxon>
        <taxon>Leminorella</taxon>
    </lineage>
</organism>
<evidence type="ECO:0000313" key="2">
    <source>
        <dbReference type="EMBL" id="SQI43124.1"/>
    </source>
</evidence>
<keyword evidence="1" id="KW-0732">Signal</keyword>
<keyword evidence="3" id="KW-1185">Reference proteome</keyword>
<accession>A0A2X4Y3A9</accession>
<sequence length="269" mass="29074">MNGSGTNMLFSAAALLSLCLSSGAMAYEQFAPAKSRDLPPAETAWLFTQDSIKALGCNDFMLHKGIGDIKQYKIQFNSLPFSQRPLLPGGKIKCNLYPDYHNEGVANVVAWEEGTIDGVEYRVNHTGGAVVGFVGGELGWDFSCESRDVGQACYVKGDRFYLQYLAGQLPENVPAGYLISMGKKATDRITRVVIDGKNLASVNEQPYIDGELAADFVGQLKETSVIKVDFRTPDSGSAEVYTLEGNSAPILKASIPLLKKAAEAYSPKP</sequence>
<gene>
    <name evidence="2" type="ORF">NCTC12151_02865</name>
</gene>
<evidence type="ECO:0000313" key="3">
    <source>
        <dbReference type="Proteomes" id="UP000249005"/>
    </source>
</evidence>